<evidence type="ECO:0000313" key="3">
    <source>
        <dbReference type="Proteomes" id="UP001597185"/>
    </source>
</evidence>
<gene>
    <name evidence="2" type="ORF">ACFR9T_06615</name>
</gene>
<keyword evidence="3" id="KW-1185">Reference proteome</keyword>
<dbReference type="RefSeq" id="WP_256418072.1">
    <property type="nucleotide sequence ID" value="NZ_JANHDL010000004.1"/>
</dbReference>
<name>A0ABD6BZZ7_9EURY</name>
<reference evidence="2 3" key="1">
    <citation type="journal article" date="2019" name="Int. J. Syst. Evol. Microbiol.">
        <title>The Global Catalogue of Microorganisms (GCM) 10K type strain sequencing project: providing services to taxonomists for standard genome sequencing and annotation.</title>
        <authorList>
            <consortium name="The Broad Institute Genomics Platform"/>
            <consortium name="The Broad Institute Genome Sequencing Center for Infectious Disease"/>
            <person name="Wu L."/>
            <person name="Ma J."/>
        </authorList>
    </citation>
    <scope>NUCLEOTIDE SEQUENCE [LARGE SCALE GENOMIC DNA]</scope>
    <source>
        <strain evidence="2 3">CGMCC 1.12689</strain>
    </source>
</reference>
<organism evidence="2 3">
    <name type="scientific">Halorubrum laminariae</name>
    <dbReference type="NCBI Taxonomy" id="1433523"/>
    <lineage>
        <taxon>Archaea</taxon>
        <taxon>Methanobacteriati</taxon>
        <taxon>Methanobacteriota</taxon>
        <taxon>Stenosarchaea group</taxon>
        <taxon>Halobacteria</taxon>
        <taxon>Halobacteriales</taxon>
        <taxon>Haloferacaceae</taxon>
        <taxon>Halorubrum</taxon>
    </lineage>
</organism>
<evidence type="ECO:0000256" key="1">
    <source>
        <dbReference type="SAM" id="MobiDB-lite"/>
    </source>
</evidence>
<comment type="caution">
    <text evidence="2">The sequence shown here is derived from an EMBL/GenBank/DDBJ whole genome shotgun (WGS) entry which is preliminary data.</text>
</comment>
<dbReference type="Proteomes" id="UP001597185">
    <property type="component" value="Unassembled WGS sequence"/>
</dbReference>
<dbReference type="AlphaFoldDB" id="A0ABD6BZZ7"/>
<feature type="region of interest" description="Disordered" evidence="1">
    <location>
        <begin position="1"/>
        <end position="44"/>
    </location>
</feature>
<protein>
    <submittedName>
        <fullName evidence="2">Uncharacterized protein</fullName>
    </submittedName>
</protein>
<sequence>MTTAKSVHPNEVKYEAVSPDGERDARHREWVSELQGSSPRAVAG</sequence>
<evidence type="ECO:0000313" key="2">
    <source>
        <dbReference type="EMBL" id="MFD1570260.1"/>
    </source>
</evidence>
<proteinExistence type="predicted"/>
<feature type="compositionally biased region" description="Basic and acidic residues" evidence="1">
    <location>
        <begin position="8"/>
        <end position="31"/>
    </location>
</feature>
<accession>A0ABD6BZZ7</accession>
<dbReference type="EMBL" id="JBHUDB010000002">
    <property type="protein sequence ID" value="MFD1570260.1"/>
    <property type="molecule type" value="Genomic_DNA"/>
</dbReference>